<evidence type="ECO:0000256" key="1">
    <source>
        <dbReference type="ARBA" id="ARBA00010876"/>
    </source>
</evidence>
<dbReference type="GeneID" id="67180909"/>
<keyword evidence="2" id="KW-0698">rRNA processing</keyword>
<evidence type="ECO:0000256" key="3">
    <source>
        <dbReference type="ARBA" id="ARBA00022694"/>
    </source>
</evidence>
<comment type="function">
    <text evidence="9">Responsible for synthesis of pseudouridine from uracil.</text>
</comment>
<dbReference type="InterPro" id="IPR006224">
    <property type="entry name" value="PsdUridine_synth_RluA-like_CS"/>
</dbReference>
<evidence type="ECO:0000256" key="8">
    <source>
        <dbReference type="PIRSR" id="PIRSR606225-1"/>
    </source>
</evidence>
<dbReference type="GO" id="GO:0008033">
    <property type="term" value="P:tRNA processing"/>
    <property type="evidence" value="ECO:0007669"/>
    <property type="project" value="UniProtKB-KW"/>
</dbReference>
<evidence type="ECO:0000256" key="2">
    <source>
        <dbReference type="ARBA" id="ARBA00022552"/>
    </source>
</evidence>
<protein>
    <recommendedName>
        <fullName evidence="9">Pseudouridine synthase</fullName>
        <ecNumber evidence="9">5.4.99.-</ecNumber>
    </recommendedName>
</protein>
<evidence type="ECO:0000259" key="10">
    <source>
        <dbReference type="Pfam" id="PF00849"/>
    </source>
</evidence>
<evidence type="ECO:0000256" key="5">
    <source>
        <dbReference type="ARBA" id="ARBA00036184"/>
    </source>
</evidence>
<evidence type="ECO:0000256" key="4">
    <source>
        <dbReference type="ARBA" id="ARBA00023235"/>
    </source>
</evidence>
<comment type="catalytic activity">
    <reaction evidence="6">
        <text>uridine(746) in 23S rRNA = pseudouridine(746) in 23S rRNA</text>
        <dbReference type="Rhea" id="RHEA:42548"/>
        <dbReference type="Rhea" id="RHEA-COMP:10109"/>
        <dbReference type="Rhea" id="RHEA-COMP:10110"/>
        <dbReference type="ChEBI" id="CHEBI:65314"/>
        <dbReference type="ChEBI" id="CHEBI:65315"/>
        <dbReference type="EC" id="5.4.99.29"/>
    </reaction>
</comment>
<feature type="domain" description="Pseudouridine synthase RsuA/RluA-like" evidence="10">
    <location>
        <begin position="22"/>
        <end position="168"/>
    </location>
</feature>
<dbReference type="STRING" id="550540.Fbal_0668"/>
<reference evidence="11 12" key="1">
    <citation type="journal article" date="2010" name="Stand. Genomic Sci.">
        <title>Complete genome sequence of Ferrimonas balearica type strain (PAT).</title>
        <authorList>
            <person name="Nolan M."/>
            <person name="Sikorski J."/>
            <person name="Davenport K."/>
            <person name="Lucas S."/>
            <person name="Glavina Del Rio T."/>
            <person name="Tice H."/>
            <person name="Cheng J."/>
            <person name="Goodwin L."/>
            <person name="Pitluck S."/>
            <person name="Liolios K."/>
            <person name="Ivanova N."/>
            <person name="Mavromatis K."/>
            <person name="Ovchinnikova G."/>
            <person name="Pati A."/>
            <person name="Chen A."/>
            <person name="Palaniappan K."/>
            <person name="Land M."/>
            <person name="Hauser L."/>
            <person name="Chang Y."/>
            <person name="Jeffries C."/>
            <person name="Tapia R."/>
            <person name="Brettin T."/>
            <person name="Detter J."/>
            <person name="Han C."/>
            <person name="Yasawong M."/>
            <person name="Rohde M."/>
            <person name="Tindall B."/>
            <person name="Goker M."/>
            <person name="Woyke T."/>
            <person name="Bristow J."/>
            <person name="Eisen J."/>
            <person name="Markowitz V."/>
            <person name="Hugenholtz P."/>
            <person name="Kyrpides N."/>
            <person name="Klenk H."/>
            <person name="Lapidus A."/>
        </authorList>
    </citation>
    <scope>NUCLEOTIDE SEQUENCE [LARGE SCALE GENOMIC DNA]</scope>
    <source>
        <strain evidence="12">DSM 9799 / CCM 4581 / KCTC 23876 / PAT</strain>
    </source>
</reference>
<dbReference type="PROSITE" id="PS01129">
    <property type="entry name" value="PSI_RLU"/>
    <property type="match status" value="1"/>
</dbReference>
<keyword evidence="4 9" id="KW-0413">Isomerase</keyword>
<dbReference type="InterPro" id="IPR006145">
    <property type="entry name" value="PsdUridine_synth_RsuA/RluA"/>
</dbReference>
<dbReference type="OrthoDB" id="9785808at2"/>
<sequence>MTEFQYQPPMEPYLTVLYEDKDIVVVDKPSGLLSVPGRDPAHRDSVYSRVAERYGTVYDVHRLDMATSGVMVLALRKNAERELKRQFRDRETSKTYLARVWGHLAQPEGEIDLPLICDWPNRPKQKVCHDTGKPSLTRYRVLSTDDHSSLLELTPITGRSHQLRVHLLALGHPILGDGFYAEGEALAAADRLLLHAHTLEIKQPYSGQPLRFEAAAPFA</sequence>
<dbReference type="NCBIfam" id="NF007543">
    <property type="entry name" value="PRK10158.1"/>
    <property type="match status" value="1"/>
</dbReference>
<dbReference type="PANTHER" id="PTHR21600:SF91">
    <property type="entry name" value="DUAL-SPECIFICITY RNA PSEUDOURIDINE SYNTHASE RLUA"/>
    <property type="match status" value="1"/>
</dbReference>
<comment type="function">
    <text evidence="7">Dual specificity enzyme that catalyzes the synthesis of pseudouridine from uracil-746 in 23S ribosomal RNA and from uracil-32 in the anticodon stem and loop of transfer RNAs.</text>
</comment>
<evidence type="ECO:0000313" key="11">
    <source>
        <dbReference type="EMBL" id="ADN74880.1"/>
    </source>
</evidence>
<evidence type="ECO:0000256" key="9">
    <source>
        <dbReference type="RuleBase" id="RU362028"/>
    </source>
</evidence>
<dbReference type="EMBL" id="CP002209">
    <property type="protein sequence ID" value="ADN74880.1"/>
    <property type="molecule type" value="Genomic_DNA"/>
</dbReference>
<dbReference type="EC" id="5.4.99.-" evidence="9"/>
<evidence type="ECO:0000256" key="6">
    <source>
        <dbReference type="ARBA" id="ARBA00036916"/>
    </source>
</evidence>
<keyword evidence="12" id="KW-1185">Reference proteome</keyword>
<organism evidence="11 12">
    <name type="scientific">Ferrimonas balearica (strain DSM 9799 / CCM 4581 / KCTC 23876 / PAT)</name>
    <dbReference type="NCBI Taxonomy" id="550540"/>
    <lineage>
        <taxon>Bacteria</taxon>
        <taxon>Pseudomonadati</taxon>
        <taxon>Pseudomonadota</taxon>
        <taxon>Gammaproteobacteria</taxon>
        <taxon>Alteromonadales</taxon>
        <taxon>Ferrimonadaceae</taxon>
        <taxon>Ferrimonas</taxon>
    </lineage>
</organism>
<dbReference type="InterPro" id="IPR020103">
    <property type="entry name" value="PsdUridine_synth_cat_dom_sf"/>
</dbReference>
<feature type="active site" evidence="8">
    <location>
        <position position="64"/>
    </location>
</feature>
<dbReference type="GO" id="GO:0160142">
    <property type="term" value="F:23S rRNA pseudouridine(746) synthase activity"/>
    <property type="evidence" value="ECO:0007669"/>
    <property type="project" value="UniProtKB-EC"/>
</dbReference>
<dbReference type="GO" id="GO:0000455">
    <property type="term" value="P:enzyme-directed rRNA pseudouridine synthesis"/>
    <property type="evidence" value="ECO:0007669"/>
    <property type="project" value="TreeGrafter"/>
</dbReference>
<dbReference type="SUPFAM" id="SSF55120">
    <property type="entry name" value="Pseudouridine synthase"/>
    <property type="match status" value="1"/>
</dbReference>
<comment type="catalytic activity">
    <reaction evidence="9">
        <text>a uridine in RNA = a pseudouridine in RNA</text>
        <dbReference type="Rhea" id="RHEA:48348"/>
        <dbReference type="Rhea" id="RHEA-COMP:12068"/>
        <dbReference type="Rhea" id="RHEA-COMP:12069"/>
        <dbReference type="ChEBI" id="CHEBI:65314"/>
        <dbReference type="ChEBI" id="CHEBI:65315"/>
    </reaction>
</comment>
<dbReference type="FunFam" id="3.30.2350.10:FF:000005">
    <property type="entry name" value="Pseudouridine synthase"/>
    <property type="match status" value="1"/>
</dbReference>
<dbReference type="CDD" id="cd02869">
    <property type="entry name" value="PseudoU_synth_RluA_like"/>
    <property type="match status" value="1"/>
</dbReference>
<dbReference type="RefSeq" id="WP_013344186.1">
    <property type="nucleotide sequence ID" value="NC_014541.1"/>
</dbReference>
<name>E1SRB5_FERBD</name>
<dbReference type="InterPro" id="IPR050188">
    <property type="entry name" value="RluA_PseudoU_synthase"/>
</dbReference>
<dbReference type="AlphaFoldDB" id="E1SRB5"/>
<dbReference type="HOGENOM" id="CLU_016902_11_1_6"/>
<evidence type="ECO:0000313" key="12">
    <source>
        <dbReference type="Proteomes" id="UP000006683"/>
    </source>
</evidence>
<keyword evidence="3" id="KW-0819">tRNA processing</keyword>
<proteinExistence type="inferred from homology"/>
<dbReference type="Proteomes" id="UP000006683">
    <property type="component" value="Chromosome"/>
</dbReference>
<comment type="catalytic activity">
    <reaction evidence="5">
        <text>uridine(32) in tRNA = pseudouridine(32) in tRNA</text>
        <dbReference type="Rhea" id="RHEA:42544"/>
        <dbReference type="Rhea" id="RHEA-COMP:10107"/>
        <dbReference type="Rhea" id="RHEA-COMP:10108"/>
        <dbReference type="ChEBI" id="CHEBI:65314"/>
        <dbReference type="ChEBI" id="CHEBI:65315"/>
        <dbReference type="EC" id="5.4.99.28"/>
    </reaction>
</comment>
<dbReference type="NCBIfam" id="TIGR00005">
    <property type="entry name" value="rluA_subfam"/>
    <property type="match status" value="1"/>
</dbReference>
<gene>
    <name evidence="11" type="ordered locus">Fbal_0668</name>
</gene>
<dbReference type="eggNOG" id="COG0564">
    <property type="taxonomic scope" value="Bacteria"/>
</dbReference>
<dbReference type="GO" id="GO:0160151">
    <property type="term" value="F:tRNA pseudouridine(32) synthase activity"/>
    <property type="evidence" value="ECO:0007669"/>
    <property type="project" value="UniProtKB-EC"/>
</dbReference>
<comment type="similarity">
    <text evidence="1 9">Belongs to the pseudouridine synthase RluA family.</text>
</comment>
<dbReference type="Gene3D" id="3.30.2350.10">
    <property type="entry name" value="Pseudouridine synthase"/>
    <property type="match status" value="1"/>
</dbReference>
<dbReference type="Pfam" id="PF00849">
    <property type="entry name" value="PseudoU_synth_2"/>
    <property type="match status" value="1"/>
</dbReference>
<dbReference type="PANTHER" id="PTHR21600">
    <property type="entry name" value="MITOCHONDRIAL RNA PSEUDOURIDINE SYNTHASE"/>
    <property type="match status" value="1"/>
</dbReference>
<dbReference type="KEGG" id="fbl:Fbal_0668"/>
<dbReference type="GO" id="GO:0003723">
    <property type="term" value="F:RNA binding"/>
    <property type="evidence" value="ECO:0007669"/>
    <property type="project" value="InterPro"/>
</dbReference>
<evidence type="ECO:0000256" key="7">
    <source>
        <dbReference type="ARBA" id="ARBA00037305"/>
    </source>
</evidence>
<dbReference type="InterPro" id="IPR006225">
    <property type="entry name" value="PsdUridine_synth_RluC/D"/>
</dbReference>
<accession>E1SRB5</accession>